<dbReference type="AlphaFoldDB" id="A0A9P5XGK0"/>
<organism evidence="1 2">
    <name type="scientific">Macrolepiota fuliginosa MF-IS2</name>
    <dbReference type="NCBI Taxonomy" id="1400762"/>
    <lineage>
        <taxon>Eukaryota</taxon>
        <taxon>Fungi</taxon>
        <taxon>Dikarya</taxon>
        <taxon>Basidiomycota</taxon>
        <taxon>Agaricomycotina</taxon>
        <taxon>Agaricomycetes</taxon>
        <taxon>Agaricomycetidae</taxon>
        <taxon>Agaricales</taxon>
        <taxon>Agaricineae</taxon>
        <taxon>Agaricaceae</taxon>
        <taxon>Macrolepiota</taxon>
    </lineage>
</organism>
<keyword evidence="2" id="KW-1185">Reference proteome</keyword>
<protein>
    <submittedName>
        <fullName evidence="1">Uncharacterized protein</fullName>
    </submittedName>
</protein>
<name>A0A9P5XGK0_9AGAR</name>
<evidence type="ECO:0000313" key="2">
    <source>
        <dbReference type="Proteomes" id="UP000807342"/>
    </source>
</evidence>
<sequence length="233" mass="25976">MINDAEKLMYEFNQLIDPDEWPEVASIYPEQYPSHIFNAYALLTCAIYLRKSTMNSSVSMFSSTQNAAMMALGQVINWPITTPEIASALSMRSSQERTLLSGANDLVCACMRAKALLDELPNRSGNELLNLPSSVEEEEVKYAELKVILRSVEKVAANYDRECLLVEDQQPKAVQLPGVAQTLHRISCISSNKSIFASPIKGLLLRWTNDPRNPGSLLEGFDFGYPISLSCIY</sequence>
<evidence type="ECO:0000313" key="1">
    <source>
        <dbReference type="EMBL" id="KAF9451008.1"/>
    </source>
</evidence>
<gene>
    <name evidence="1" type="ORF">P691DRAFT_809034</name>
</gene>
<comment type="caution">
    <text evidence="1">The sequence shown here is derived from an EMBL/GenBank/DDBJ whole genome shotgun (WGS) entry which is preliminary data.</text>
</comment>
<dbReference type="EMBL" id="MU151093">
    <property type="protein sequence ID" value="KAF9451008.1"/>
    <property type="molecule type" value="Genomic_DNA"/>
</dbReference>
<dbReference type="Proteomes" id="UP000807342">
    <property type="component" value="Unassembled WGS sequence"/>
</dbReference>
<accession>A0A9P5XGK0</accession>
<reference evidence="1" key="1">
    <citation type="submission" date="2020-11" db="EMBL/GenBank/DDBJ databases">
        <authorList>
            <consortium name="DOE Joint Genome Institute"/>
            <person name="Ahrendt S."/>
            <person name="Riley R."/>
            <person name="Andreopoulos W."/>
            <person name="Labutti K."/>
            <person name="Pangilinan J."/>
            <person name="Ruiz-Duenas F.J."/>
            <person name="Barrasa J.M."/>
            <person name="Sanchez-Garcia M."/>
            <person name="Camarero S."/>
            <person name="Miyauchi S."/>
            <person name="Serrano A."/>
            <person name="Linde D."/>
            <person name="Babiker R."/>
            <person name="Drula E."/>
            <person name="Ayuso-Fernandez I."/>
            <person name="Pacheco R."/>
            <person name="Padilla G."/>
            <person name="Ferreira P."/>
            <person name="Barriuso J."/>
            <person name="Kellner H."/>
            <person name="Castanera R."/>
            <person name="Alfaro M."/>
            <person name="Ramirez L."/>
            <person name="Pisabarro A.G."/>
            <person name="Kuo A."/>
            <person name="Tritt A."/>
            <person name="Lipzen A."/>
            <person name="He G."/>
            <person name="Yan M."/>
            <person name="Ng V."/>
            <person name="Cullen D."/>
            <person name="Martin F."/>
            <person name="Rosso M.-N."/>
            <person name="Henrissat B."/>
            <person name="Hibbett D."/>
            <person name="Martinez A.T."/>
            <person name="Grigoriev I.V."/>
        </authorList>
    </citation>
    <scope>NUCLEOTIDE SEQUENCE</scope>
    <source>
        <strain evidence="1">MF-IS2</strain>
    </source>
</reference>
<proteinExistence type="predicted"/>